<name>A0A2U3B5S9_9VIBR</name>
<sequence>MCGRLNITDNPFAQYISDILGIRFTAEANPDLRPTETISAIGTESGGLIQQNQSWRIKPDRLKIYGLSYIII</sequence>
<dbReference type="RefSeq" id="WP_109320987.1">
    <property type="nucleotide sequence ID" value="NZ_QFWT01000011.1"/>
</dbReference>
<protein>
    <recommendedName>
        <fullName evidence="3">SOS response-associated peptidase</fullName>
    </recommendedName>
</protein>
<reference evidence="1 2" key="1">
    <citation type="submission" date="2018-05" db="EMBL/GenBank/DDBJ databases">
        <title>Vibrio limimaris sp. nov., isolated from marine sediment.</title>
        <authorList>
            <person name="Li C.-M."/>
        </authorList>
    </citation>
    <scope>NUCLEOTIDE SEQUENCE [LARGE SCALE GENOMIC DNA]</scope>
    <source>
        <strain evidence="1 2">E4404</strain>
    </source>
</reference>
<evidence type="ECO:0000313" key="1">
    <source>
        <dbReference type="EMBL" id="PWI32158.1"/>
    </source>
</evidence>
<organism evidence="1 2">
    <name type="scientific">Vibrio albus</name>
    <dbReference type="NCBI Taxonomy" id="2200953"/>
    <lineage>
        <taxon>Bacteria</taxon>
        <taxon>Pseudomonadati</taxon>
        <taxon>Pseudomonadota</taxon>
        <taxon>Gammaproteobacteria</taxon>
        <taxon>Vibrionales</taxon>
        <taxon>Vibrionaceae</taxon>
        <taxon>Vibrio</taxon>
    </lineage>
</organism>
<dbReference type="AlphaFoldDB" id="A0A2U3B5S9"/>
<comment type="caution">
    <text evidence="1">The sequence shown here is derived from an EMBL/GenBank/DDBJ whole genome shotgun (WGS) entry which is preliminary data.</text>
</comment>
<dbReference type="OrthoDB" id="6192129at2"/>
<gene>
    <name evidence="1" type="ORF">DI392_17515</name>
</gene>
<accession>A0A2U3B5S9</accession>
<proteinExistence type="predicted"/>
<keyword evidence="2" id="KW-1185">Reference proteome</keyword>
<dbReference type="Proteomes" id="UP000245362">
    <property type="component" value="Unassembled WGS sequence"/>
</dbReference>
<evidence type="ECO:0008006" key="3">
    <source>
        <dbReference type="Google" id="ProtNLM"/>
    </source>
</evidence>
<evidence type="ECO:0000313" key="2">
    <source>
        <dbReference type="Proteomes" id="UP000245362"/>
    </source>
</evidence>
<dbReference type="EMBL" id="QFWT01000011">
    <property type="protein sequence ID" value="PWI32158.1"/>
    <property type="molecule type" value="Genomic_DNA"/>
</dbReference>